<name>A0AAI8DFZ2_MAMSC</name>
<keyword evidence="1 3" id="KW-0378">Hydrolase</keyword>
<dbReference type="InterPro" id="IPR000073">
    <property type="entry name" value="AB_hydrolase_1"/>
</dbReference>
<organism evidence="3 4">
    <name type="scientific">Mammaliicoccus sciuri</name>
    <name type="common">Staphylococcus sciuri</name>
    <dbReference type="NCBI Taxonomy" id="1296"/>
    <lineage>
        <taxon>Bacteria</taxon>
        <taxon>Bacillati</taxon>
        <taxon>Bacillota</taxon>
        <taxon>Bacilli</taxon>
        <taxon>Bacillales</taxon>
        <taxon>Staphylococcaceae</taxon>
        <taxon>Mammaliicoccus</taxon>
    </lineage>
</organism>
<evidence type="ECO:0000256" key="1">
    <source>
        <dbReference type="ARBA" id="ARBA00022801"/>
    </source>
</evidence>
<dbReference type="Gene3D" id="3.40.50.1820">
    <property type="entry name" value="alpha/beta hydrolase"/>
    <property type="match status" value="1"/>
</dbReference>
<dbReference type="KEGG" id="sscu:CEP64_00070"/>
<dbReference type="GO" id="GO:0016020">
    <property type="term" value="C:membrane"/>
    <property type="evidence" value="ECO:0007669"/>
    <property type="project" value="TreeGrafter"/>
</dbReference>
<dbReference type="SUPFAM" id="SSF53474">
    <property type="entry name" value="alpha/beta-Hydrolases"/>
    <property type="match status" value="1"/>
</dbReference>
<dbReference type="Pfam" id="PF00561">
    <property type="entry name" value="Abhydrolase_1"/>
    <property type="match status" value="1"/>
</dbReference>
<protein>
    <submittedName>
        <fullName evidence="3">Alpha/beta hydrolase</fullName>
    </submittedName>
</protein>
<sequence length="283" mass="32963">MFEKLYVDAKRGKFEVFKKGNGEPLIYTHHYSQFNENGDYFSQLLSKYYTVYIINLRGAGSSDGSTKECTYSMEDTVRDLESIKEKLGIKKWTMAGHSTGGFLALYYAILYPKSLKEIIAGGIAASGEYMNHAKSIYNEGNPNHNRLMEIFKLLENQELTIEEKRALNKEWVMMSLHQKDAYYEMLNIKQSGKVLSDRLNYFSEELPYYNITNQLRDTETRAYIYCGIYDAQCPYEFSKEVSLNMPNAKLETFNESNHYPFFEEKEKFINYVEDIVSSSRKSC</sequence>
<evidence type="ECO:0000259" key="2">
    <source>
        <dbReference type="Pfam" id="PF00561"/>
    </source>
</evidence>
<gene>
    <name evidence="3" type="ORF">CEP64_00070</name>
</gene>
<reference evidence="4" key="1">
    <citation type="submission" date="2017-06" db="EMBL/GenBank/DDBJ databases">
        <title>FDA dAtabase for Regulatory Grade micrObial Sequences (FDA-ARGOS): Supporting development and validation of Infectious Disease Dx tests.</title>
        <authorList>
            <person name="Goldberg B."/>
            <person name="Campos J."/>
            <person name="Tallon L."/>
            <person name="Sadzewicz L."/>
            <person name="Sengamalay N."/>
            <person name="Ott S."/>
            <person name="Godinez A."/>
            <person name="Nagaraj S."/>
            <person name="Vavikolanu K."/>
            <person name="Nadendla S."/>
            <person name="George J."/>
            <person name="Geyer C."/>
            <person name="Sichtig H."/>
        </authorList>
    </citation>
    <scope>NUCLEOTIDE SEQUENCE [LARGE SCALE GENOMIC DNA]</scope>
    <source>
        <strain evidence="4">FDAARGOS_285</strain>
    </source>
</reference>
<dbReference type="AlphaFoldDB" id="A0AAI8DFZ2"/>
<evidence type="ECO:0000313" key="3">
    <source>
        <dbReference type="EMBL" id="ASE33046.1"/>
    </source>
</evidence>
<dbReference type="InterPro" id="IPR050266">
    <property type="entry name" value="AB_hydrolase_sf"/>
</dbReference>
<evidence type="ECO:0000313" key="4">
    <source>
        <dbReference type="Proteomes" id="UP000197058"/>
    </source>
</evidence>
<feature type="domain" description="AB hydrolase-1" evidence="2">
    <location>
        <begin position="42"/>
        <end position="134"/>
    </location>
</feature>
<dbReference type="PANTHER" id="PTHR43798">
    <property type="entry name" value="MONOACYLGLYCEROL LIPASE"/>
    <property type="match status" value="1"/>
</dbReference>
<dbReference type="EMBL" id="CP022046">
    <property type="protein sequence ID" value="ASE33046.1"/>
    <property type="molecule type" value="Genomic_DNA"/>
</dbReference>
<accession>A0AAI8DFZ2</accession>
<dbReference type="InterPro" id="IPR029058">
    <property type="entry name" value="AB_hydrolase_fold"/>
</dbReference>
<proteinExistence type="predicted"/>
<dbReference type="PANTHER" id="PTHR43798:SF31">
    <property type="entry name" value="AB HYDROLASE SUPERFAMILY PROTEIN YCLE"/>
    <property type="match status" value="1"/>
</dbReference>
<dbReference type="Gene3D" id="6.10.140.700">
    <property type="match status" value="1"/>
</dbReference>
<dbReference type="GO" id="GO:0016787">
    <property type="term" value="F:hydrolase activity"/>
    <property type="evidence" value="ECO:0007669"/>
    <property type="project" value="UniProtKB-KW"/>
</dbReference>
<dbReference type="RefSeq" id="WP_088592102.1">
    <property type="nucleotide sequence ID" value="NZ_CP022046.2"/>
</dbReference>
<dbReference type="Proteomes" id="UP000197058">
    <property type="component" value="Chromosome"/>
</dbReference>